<dbReference type="EMBL" id="VTPC01091255">
    <property type="protein sequence ID" value="KAF2878927.1"/>
    <property type="molecule type" value="Genomic_DNA"/>
</dbReference>
<evidence type="ECO:0000313" key="2">
    <source>
        <dbReference type="Proteomes" id="UP000801492"/>
    </source>
</evidence>
<evidence type="ECO:0000313" key="1">
    <source>
        <dbReference type="EMBL" id="KAF2878927.1"/>
    </source>
</evidence>
<comment type="caution">
    <text evidence="1">The sequence shown here is derived from an EMBL/GenBank/DDBJ whole genome shotgun (WGS) entry which is preliminary data.</text>
</comment>
<dbReference type="Proteomes" id="UP000801492">
    <property type="component" value="Unassembled WGS sequence"/>
</dbReference>
<dbReference type="AlphaFoldDB" id="A0A8K0C588"/>
<protein>
    <submittedName>
        <fullName evidence="1">Uncharacterized protein</fullName>
    </submittedName>
</protein>
<proteinExistence type="predicted"/>
<gene>
    <name evidence="1" type="ORF">ILUMI_27251</name>
</gene>
<sequence>MTAVISNNVRSFDGANYSNWEFGVNLLLKQASVLKVTKTEPPADVAQKVTFEQNDVKARNTIVQCLADNILEVVKLKKTAKEIIEALLGTNTKKGIAMQVELQRQQCGLKYMKDTPLHVFLTNLK</sequence>
<accession>A0A8K0C588</accession>
<name>A0A8K0C588_IGNLU</name>
<organism evidence="1 2">
    <name type="scientific">Ignelater luminosus</name>
    <name type="common">Cucubano</name>
    <name type="synonym">Pyrophorus luminosus</name>
    <dbReference type="NCBI Taxonomy" id="2038154"/>
    <lineage>
        <taxon>Eukaryota</taxon>
        <taxon>Metazoa</taxon>
        <taxon>Ecdysozoa</taxon>
        <taxon>Arthropoda</taxon>
        <taxon>Hexapoda</taxon>
        <taxon>Insecta</taxon>
        <taxon>Pterygota</taxon>
        <taxon>Neoptera</taxon>
        <taxon>Endopterygota</taxon>
        <taxon>Coleoptera</taxon>
        <taxon>Polyphaga</taxon>
        <taxon>Elateriformia</taxon>
        <taxon>Elateroidea</taxon>
        <taxon>Elateridae</taxon>
        <taxon>Agrypninae</taxon>
        <taxon>Pyrophorini</taxon>
        <taxon>Ignelater</taxon>
    </lineage>
</organism>
<dbReference type="OrthoDB" id="6745144at2759"/>
<keyword evidence="2" id="KW-1185">Reference proteome</keyword>
<reference evidence="1" key="1">
    <citation type="submission" date="2019-08" db="EMBL/GenBank/DDBJ databases">
        <title>The genome of the North American firefly Photinus pyralis.</title>
        <authorList>
            <consortium name="Photinus pyralis genome working group"/>
            <person name="Fallon T.R."/>
            <person name="Sander Lower S.E."/>
            <person name="Weng J.-K."/>
        </authorList>
    </citation>
    <scope>NUCLEOTIDE SEQUENCE</scope>
    <source>
        <strain evidence="1">TRF0915ILg1</strain>
        <tissue evidence="1">Whole body</tissue>
    </source>
</reference>